<gene>
    <name evidence="2" type="ORF">PPL_05212</name>
</gene>
<protein>
    <submittedName>
        <fullName evidence="2">Uncharacterized protein</fullName>
    </submittedName>
</protein>
<sequence>MNKEESFKHFPAQFHDSRYEHTFDLQQRSKNETWFLTLLKVDLVCMKIKKQPNYSNTPYTPRKYNQKSQPCSR</sequence>
<proteinExistence type="predicted"/>
<dbReference type="AlphaFoldDB" id="D3B9R6"/>
<comment type="caution">
    <text evidence="2">The sequence shown here is derived from an EMBL/GenBank/DDBJ whole genome shotgun (WGS) entry which is preliminary data.</text>
</comment>
<feature type="region of interest" description="Disordered" evidence="1">
    <location>
        <begin position="52"/>
        <end position="73"/>
    </location>
</feature>
<dbReference type="RefSeq" id="XP_020434095.1">
    <property type="nucleotide sequence ID" value="XM_020576106.1"/>
</dbReference>
<evidence type="ECO:0000256" key="1">
    <source>
        <dbReference type="SAM" id="MobiDB-lite"/>
    </source>
</evidence>
<reference evidence="2 3" key="1">
    <citation type="journal article" date="2011" name="Genome Res.">
        <title>Phylogeny-wide analysis of social amoeba genomes highlights ancient origins for complex intercellular communication.</title>
        <authorList>
            <person name="Heidel A.J."/>
            <person name="Lawal H.M."/>
            <person name="Felder M."/>
            <person name="Schilde C."/>
            <person name="Helps N.R."/>
            <person name="Tunggal B."/>
            <person name="Rivero F."/>
            <person name="John U."/>
            <person name="Schleicher M."/>
            <person name="Eichinger L."/>
            <person name="Platzer M."/>
            <person name="Noegel A.A."/>
            <person name="Schaap P."/>
            <person name="Gloeckner G."/>
        </authorList>
    </citation>
    <scope>NUCLEOTIDE SEQUENCE [LARGE SCALE GENOMIC DNA]</scope>
    <source>
        <strain evidence="3">ATCC 26659 / Pp 5 / PN500</strain>
    </source>
</reference>
<evidence type="ECO:0000313" key="3">
    <source>
        <dbReference type="Proteomes" id="UP000001396"/>
    </source>
</evidence>
<name>D3B9R6_HETP5</name>
<dbReference type="EMBL" id="ADBJ01000022">
    <property type="protein sequence ID" value="EFA81978.1"/>
    <property type="molecule type" value="Genomic_DNA"/>
</dbReference>
<dbReference type="GeneID" id="31360698"/>
<dbReference type="Proteomes" id="UP000001396">
    <property type="component" value="Unassembled WGS sequence"/>
</dbReference>
<dbReference type="InParanoid" id="D3B9R6"/>
<keyword evidence="3" id="KW-1185">Reference proteome</keyword>
<organism evidence="2 3">
    <name type="scientific">Heterostelium pallidum (strain ATCC 26659 / Pp 5 / PN500)</name>
    <name type="common">Cellular slime mold</name>
    <name type="synonym">Polysphondylium pallidum</name>
    <dbReference type="NCBI Taxonomy" id="670386"/>
    <lineage>
        <taxon>Eukaryota</taxon>
        <taxon>Amoebozoa</taxon>
        <taxon>Evosea</taxon>
        <taxon>Eumycetozoa</taxon>
        <taxon>Dictyostelia</taxon>
        <taxon>Acytosteliales</taxon>
        <taxon>Acytosteliaceae</taxon>
        <taxon>Heterostelium</taxon>
    </lineage>
</organism>
<evidence type="ECO:0000313" key="2">
    <source>
        <dbReference type="EMBL" id="EFA81978.1"/>
    </source>
</evidence>
<accession>D3B9R6</accession>